<dbReference type="Proteomes" id="UP000309488">
    <property type="component" value="Unassembled WGS sequence"/>
</dbReference>
<sequence length="304" mass="33223">MKTKNIIFSALLSLLVIVFSCKKIDIPNTNKVAVSFASPGANYVTNDITVAPNAVIKFNFTITSESEMETVLIFKNATEISRETVIGNKLSFTSDKSFTADAAPGVYTYRFLARDKGGIYMGERKLVVTVTNANDMNFYTIKQLFVPDTVAKTNPTYYSLSTNEAFSYSNVGTKSNLIDFGYFWDPELTGNPLAPKGHTIYALNITPIPAPLAIYDISGFTKNATLLKTITSPTFANLTSSTLLQSTGVTQLASGTSRSIFQAVGKTILFKTAAGKYGALQITYGNQEKPNKDTYIVFDIKIQK</sequence>
<evidence type="ECO:0000313" key="2">
    <source>
        <dbReference type="Proteomes" id="UP000309488"/>
    </source>
</evidence>
<organism evidence="1 2">
    <name type="scientific">Pedobacter polaris</name>
    <dbReference type="NCBI Taxonomy" id="2571273"/>
    <lineage>
        <taxon>Bacteria</taxon>
        <taxon>Pseudomonadati</taxon>
        <taxon>Bacteroidota</taxon>
        <taxon>Sphingobacteriia</taxon>
        <taxon>Sphingobacteriales</taxon>
        <taxon>Sphingobacteriaceae</taxon>
        <taxon>Pedobacter</taxon>
    </lineage>
</organism>
<name>A0A4U1CRL8_9SPHI</name>
<dbReference type="EMBL" id="SWBR01000002">
    <property type="protein sequence ID" value="TKC10116.1"/>
    <property type="molecule type" value="Genomic_DNA"/>
</dbReference>
<gene>
    <name evidence="1" type="ORF">FA048_07875</name>
</gene>
<dbReference type="PROSITE" id="PS51257">
    <property type="entry name" value="PROKAR_LIPOPROTEIN"/>
    <property type="match status" value="1"/>
</dbReference>
<reference evidence="1 2" key="1">
    <citation type="submission" date="2019-04" db="EMBL/GenBank/DDBJ databases">
        <title>Pedobacter sp. RP-3-22 sp. nov., isolated from Arctic soil.</title>
        <authorList>
            <person name="Dahal R.H."/>
            <person name="Kim D.-U."/>
        </authorList>
    </citation>
    <scope>NUCLEOTIDE SEQUENCE [LARGE SCALE GENOMIC DNA]</scope>
    <source>
        <strain evidence="1 2">RP-3-22</strain>
    </source>
</reference>
<comment type="caution">
    <text evidence="1">The sequence shown here is derived from an EMBL/GenBank/DDBJ whole genome shotgun (WGS) entry which is preliminary data.</text>
</comment>
<dbReference type="OrthoDB" id="641332at2"/>
<proteinExistence type="predicted"/>
<dbReference type="RefSeq" id="WP_136839690.1">
    <property type="nucleotide sequence ID" value="NZ_SWBR01000002.1"/>
</dbReference>
<protein>
    <submittedName>
        <fullName evidence="1">Uncharacterized protein</fullName>
    </submittedName>
</protein>
<keyword evidence="2" id="KW-1185">Reference proteome</keyword>
<accession>A0A4U1CRL8</accession>
<evidence type="ECO:0000313" key="1">
    <source>
        <dbReference type="EMBL" id="TKC10116.1"/>
    </source>
</evidence>
<dbReference type="AlphaFoldDB" id="A0A4U1CRL8"/>